<dbReference type="PANTHER" id="PTHR46890:SF48">
    <property type="entry name" value="RNA-DIRECTED DNA POLYMERASE"/>
    <property type="match status" value="1"/>
</dbReference>
<proteinExistence type="predicted"/>
<dbReference type="GO" id="GO:0003964">
    <property type="term" value="F:RNA-directed DNA polymerase activity"/>
    <property type="evidence" value="ECO:0007669"/>
    <property type="project" value="UniProtKB-KW"/>
</dbReference>
<dbReference type="PANTHER" id="PTHR46890">
    <property type="entry name" value="NON-LTR RETROLELEMENT REVERSE TRANSCRIPTASE-LIKE PROTEIN-RELATED"/>
    <property type="match status" value="1"/>
</dbReference>
<dbReference type="InterPro" id="IPR052343">
    <property type="entry name" value="Retrotransposon-Effector_Assoc"/>
</dbReference>
<accession>A0ABQ4WQP6</accession>
<dbReference type="Pfam" id="PF00078">
    <property type="entry name" value="RVT_1"/>
    <property type="match status" value="1"/>
</dbReference>
<evidence type="ECO:0000313" key="2">
    <source>
        <dbReference type="EMBL" id="GJS55211.1"/>
    </source>
</evidence>
<feature type="domain" description="Reverse transcriptase" evidence="1">
    <location>
        <begin position="54"/>
        <end position="104"/>
    </location>
</feature>
<name>A0ABQ4WQP6_9ASTR</name>
<evidence type="ECO:0000313" key="3">
    <source>
        <dbReference type="Proteomes" id="UP001151760"/>
    </source>
</evidence>
<keyword evidence="2" id="KW-0695">RNA-directed DNA polymerase</keyword>
<organism evidence="2 3">
    <name type="scientific">Tanacetum coccineum</name>
    <dbReference type="NCBI Taxonomy" id="301880"/>
    <lineage>
        <taxon>Eukaryota</taxon>
        <taxon>Viridiplantae</taxon>
        <taxon>Streptophyta</taxon>
        <taxon>Embryophyta</taxon>
        <taxon>Tracheophyta</taxon>
        <taxon>Spermatophyta</taxon>
        <taxon>Magnoliopsida</taxon>
        <taxon>eudicotyledons</taxon>
        <taxon>Gunneridae</taxon>
        <taxon>Pentapetalae</taxon>
        <taxon>asterids</taxon>
        <taxon>campanulids</taxon>
        <taxon>Asterales</taxon>
        <taxon>Asteraceae</taxon>
        <taxon>Asteroideae</taxon>
        <taxon>Anthemideae</taxon>
        <taxon>Anthemidinae</taxon>
        <taxon>Tanacetum</taxon>
    </lineage>
</organism>
<comment type="caution">
    <text evidence="2">The sequence shown here is derived from an EMBL/GenBank/DDBJ whole genome shotgun (WGS) entry which is preliminary data.</text>
</comment>
<dbReference type="EMBL" id="BQNB010008853">
    <property type="protein sequence ID" value="GJS55211.1"/>
    <property type="molecule type" value="Genomic_DNA"/>
</dbReference>
<dbReference type="Proteomes" id="UP001151760">
    <property type="component" value="Unassembled WGS sequence"/>
</dbReference>
<sequence length="109" mass="12097">MHQNALDMIREVSNNEVKDAMLSIDDNKASGPDRKGKLLGELNVTLITLVPKVSTPTKVTDFRPIACCNVAYKCISKIIINRIKNVLDSIVDTNQSAFITERQIIVLLT</sequence>
<gene>
    <name evidence="2" type="ORF">Tco_0628573</name>
</gene>
<protein>
    <submittedName>
        <fullName evidence="2">RNA-directed DNA polymerase, eukaryota, reverse transcriptase zinc-binding domain protein</fullName>
    </submittedName>
</protein>
<evidence type="ECO:0000259" key="1">
    <source>
        <dbReference type="Pfam" id="PF00078"/>
    </source>
</evidence>
<keyword evidence="2" id="KW-0808">Transferase</keyword>
<dbReference type="InterPro" id="IPR000477">
    <property type="entry name" value="RT_dom"/>
</dbReference>
<reference evidence="2" key="2">
    <citation type="submission" date="2022-01" db="EMBL/GenBank/DDBJ databases">
        <authorList>
            <person name="Yamashiro T."/>
            <person name="Shiraishi A."/>
            <person name="Satake H."/>
            <person name="Nakayama K."/>
        </authorList>
    </citation>
    <scope>NUCLEOTIDE SEQUENCE</scope>
</reference>
<keyword evidence="2" id="KW-0548">Nucleotidyltransferase</keyword>
<keyword evidence="3" id="KW-1185">Reference proteome</keyword>
<reference evidence="2" key="1">
    <citation type="journal article" date="2022" name="Int. J. Mol. Sci.">
        <title>Draft Genome of Tanacetum Coccineum: Genomic Comparison of Closely Related Tanacetum-Family Plants.</title>
        <authorList>
            <person name="Yamashiro T."/>
            <person name="Shiraishi A."/>
            <person name="Nakayama K."/>
            <person name="Satake H."/>
        </authorList>
    </citation>
    <scope>NUCLEOTIDE SEQUENCE</scope>
</reference>